<feature type="transmembrane region" description="Helical" evidence="1">
    <location>
        <begin position="15"/>
        <end position="35"/>
    </location>
</feature>
<proteinExistence type="predicted"/>
<gene>
    <name evidence="4" type="primary">LOC117647882</name>
</gene>
<reference evidence="4" key="1">
    <citation type="submission" date="2025-08" db="UniProtKB">
        <authorList>
            <consortium name="RefSeq"/>
        </authorList>
    </citation>
    <scope>IDENTIFICATION</scope>
    <source>
        <tissue evidence="4">Total insect</tissue>
    </source>
</reference>
<evidence type="ECO:0000313" key="4">
    <source>
        <dbReference type="RefSeq" id="XP_034245745.1"/>
    </source>
</evidence>
<dbReference type="Pfam" id="PF03476">
    <property type="entry name" value="MOSC_N"/>
    <property type="match status" value="1"/>
</dbReference>
<keyword evidence="1" id="KW-1133">Transmembrane helix</keyword>
<evidence type="ECO:0000259" key="2">
    <source>
        <dbReference type="Pfam" id="PF03476"/>
    </source>
</evidence>
<protein>
    <submittedName>
        <fullName evidence="4">Mitochondrial amidoxime reducing component 2-like</fullName>
    </submittedName>
</protein>
<dbReference type="OrthoDB" id="17255at2759"/>
<keyword evidence="3" id="KW-1185">Reference proteome</keyword>
<dbReference type="KEGG" id="tpal:117647882"/>
<dbReference type="InParanoid" id="A0A6P8Z6C3"/>
<dbReference type="AlphaFoldDB" id="A0A6P8Z6C3"/>
<accession>A0A6P8Z6C3</accession>
<dbReference type="InterPro" id="IPR005303">
    <property type="entry name" value="MOCOS_middle"/>
</dbReference>
<organism evidence="4">
    <name type="scientific">Thrips palmi</name>
    <name type="common">Melon thrips</name>
    <dbReference type="NCBI Taxonomy" id="161013"/>
    <lineage>
        <taxon>Eukaryota</taxon>
        <taxon>Metazoa</taxon>
        <taxon>Ecdysozoa</taxon>
        <taxon>Arthropoda</taxon>
        <taxon>Hexapoda</taxon>
        <taxon>Insecta</taxon>
        <taxon>Pterygota</taxon>
        <taxon>Neoptera</taxon>
        <taxon>Paraneoptera</taxon>
        <taxon>Thysanoptera</taxon>
        <taxon>Terebrantia</taxon>
        <taxon>Thripoidea</taxon>
        <taxon>Thripidae</taxon>
        <taxon>Thrips</taxon>
    </lineage>
</organism>
<evidence type="ECO:0000256" key="1">
    <source>
        <dbReference type="SAM" id="Phobius"/>
    </source>
</evidence>
<name>A0A6P8Z6C3_THRPL</name>
<dbReference type="GeneID" id="117647882"/>
<feature type="domain" description="Molybdenum cofactor sulfurase middle" evidence="2">
    <location>
        <begin position="54"/>
        <end position="183"/>
    </location>
</feature>
<sequence length="191" mass="20618">MHRLEMQIFRKLSNGHSVAFAAVAVVGVAALGVAVTRRLLKHKIPADSEWRRVGTLSELYLFPLKSGKPVAADKLTAREAGPTLGLLRDRSFVAVDRNGRFVTGRSHTGLMTVSVVAVAKAVAGQDGDQNQDVVEMRSPLADQPLILDTAQLKTQTCRKITVWGSAVSAVDCGDEAAAFIRQVAVDPDRFR</sequence>
<dbReference type="SUPFAM" id="SSF141673">
    <property type="entry name" value="MOSC N-terminal domain-like"/>
    <property type="match status" value="1"/>
</dbReference>
<evidence type="ECO:0000313" key="3">
    <source>
        <dbReference type="Proteomes" id="UP000515158"/>
    </source>
</evidence>
<keyword evidence="1" id="KW-0472">Membrane</keyword>
<dbReference type="RefSeq" id="XP_034245745.1">
    <property type="nucleotide sequence ID" value="XM_034389854.1"/>
</dbReference>
<keyword evidence="1" id="KW-0812">Transmembrane</keyword>
<dbReference type="Proteomes" id="UP000515158">
    <property type="component" value="Unplaced"/>
</dbReference>